<name>A0A6S6SUY3_9BACT</name>
<accession>A0A6S6SUY3</accession>
<organism evidence="1">
    <name type="scientific">uncultured Sulfurovum sp</name>
    <dbReference type="NCBI Taxonomy" id="269237"/>
    <lineage>
        <taxon>Bacteria</taxon>
        <taxon>Pseudomonadati</taxon>
        <taxon>Campylobacterota</taxon>
        <taxon>Epsilonproteobacteria</taxon>
        <taxon>Campylobacterales</taxon>
        <taxon>Sulfurovaceae</taxon>
        <taxon>Sulfurovum</taxon>
        <taxon>environmental samples</taxon>
    </lineage>
</organism>
<dbReference type="AlphaFoldDB" id="A0A6S6SUY3"/>
<reference evidence="1" key="1">
    <citation type="submission" date="2020-01" db="EMBL/GenBank/DDBJ databases">
        <authorList>
            <person name="Meier V. D."/>
            <person name="Meier V D."/>
        </authorList>
    </citation>
    <scope>NUCLEOTIDE SEQUENCE</scope>
    <source>
        <strain evidence="1">HLG_WM_MAG_03</strain>
    </source>
</reference>
<evidence type="ECO:0000313" key="1">
    <source>
        <dbReference type="EMBL" id="CAA6809732.1"/>
    </source>
</evidence>
<proteinExistence type="predicted"/>
<protein>
    <submittedName>
        <fullName evidence="1">Uncharacterized protein</fullName>
    </submittedName>
</protein>
<sequence>MVLLTKKTNIKTKVKIKTGVNMRFFFLSILLINIFATKLSACAGTWREMYIKDEYYNFTDPDMVHLPRDNPLYKLSGAYAAHDARFKYFAKQKKEANIKAWQSYFQDALSLKNIESLFYKKNSIKHSAKYYKNSTEFPQFGKYINFLHLQNKFAQSLEVNNRQEIIQKGLTLFNQEHEPFLKERYLYLLMRLYHHNGQYHELLDIHANNALIVNPQSIVKEWIDALRAGTYQQLKQRTKANQLYAKIFATHKTNAHYGFYDFKINNDEEWQSLLNSTTDKETQALYYFLRAMQWENEPLHELENIVALAPDSIWLERLTYMIMQKLQNKRYSIMVHAGKKNKYFKAKVKSYKLQKKLFLEILSKLEKQTFFTLYSKLYLNVLEYNSLKRKEVVKLRTLANNKQAPFVDLLTYIYGVHQLSCNSHQEQYALYQQLKPLLPKFSAIKQKSILRYTVLQISTLDGDNTIEKKLNKLFAQNNNYRSTILTALNYVDARKFQTYVEKEKRSFFEEQVFKKTMSKLEKRDVAKILATLYLQKNDFKQAQFYLRQIPQKNVHTPYNPFNVSISSSNRTISKKSYSQKKFVETMLRIKRALEKDPTSAMDHFLYANGLFNKSWFGNFPMSSVLYRSTYLTKDERLPKTADLLLAKKQYELALKYAEGDSFKAKIAYQLLKIEFNLAISDTEKYGDNIWNMPRFGGWNKGTKNVIHLLKASEDFTEGIRDFKDDYGHTKYAQDIIKQCITFKYF</sequence>
<gene>
    <name evidence="1" type="ORF">HELGO_WM39842</name>
</gene>
<dbReference type="EMBL" id="CACVAR010000195">
    <property type="protein sequence ID" value="CAA6809732.1"/>
    <property type="molecule type" value="Genomic_DNA"/>
</dbReference>